<evidence type="ECO:0000256" key="1">
    <source>
        <dbReference type="SAM" id="Phobius"/>
    </source>
</evidence>
<sequence>MNLPLSDVKMSSQQKFKLFADPEDEQRMHRIRKGILEAGNQFRAKYPWLVKYQDQIGMSILIASVTGILFNIIQYARGKMPWYVAVTLSAFWMSILHELEHDLIHQMYYRKNKKINNAMLATVYAFRPSTISPWVRRDIHLHHHKSSGTPSDVEERGINNGDKWGIKRLIMTGDNLLAIALRPLATWNASEEYVKAQKNLSLKDKLKIKAKLALGYTPLGNVHYGLWYSFLFMGVAKLGMKAMHIQPPTNRIWRLVDKTTKFYAVAIAAPNYLRTLSLHFTSSNMHYYGDVENGNVVQQCQIWTDWRMKPLQAFCFNFAGTHALHHFVVRDPFYIRQAIAKSCYPLMRENGVRFNDFGTFKRANRRFETA</sequence>
<evidence type="ECO:0000313" key="3">
    <source>
        <dbReference type="EMBL" id="QIO09933.1"/>
    </source>
</evidence>
<reference evidence="3 4" key="1">
    <citation type="submission" date="2020-03" db="EMBL/GenBank/DDBJ databases">
        <authorList>
            <person name="Zhu W."/>
        </authorList>
    </citation>
    <scope>NUCLEOTIDE SEQUENCE [LARGE SCALE GENOMIC DNA]</scope>
    <source>
        <strain evidence="3 4">185</strain>
    </source>
</reference>
<keyword evidence="1" id="KW-0812">Transmembrane</keyword>
<keyword evidence="4" id="KW-1185">Reference proteome</keyword>
<dbReference type="KEGG" id="alj:G8D99_13525"/>
<dbReference type="GO" id="GO:0006629">
    <property type="term" value="P:lipid metabolic process"/>
    <property type="evidence" value="ECO:0007669"/>
    <property type="project" value="InterPro"/>
</dbReference>
<dbReference type="AlphaFoldDB" id="A0A6G8S7L9"/>
<feature type="transmembrane region" description="Helical" evidence="1">
    <location>
        <begin position="56"/>
        <end position="73"/>
    </location>
</feature>
<accession>A0A6G8S7L9</accession>
<proteinExistence type="predicted"/>
<dbReference type="InterPro" id="IPR005804">
    <property type="entry name" value="FA_desaturase_dom"/>
</dbReference>
<dbReference type="EMBL" id="CP049916">
    <property type="protein sequence ID" value="QIO09933.1"/>
    <property type="molecule type" value="Genomic_DNA"/>
</dbReference>
<protein>
    <submittedName>
        <fullName evidence="3">Fatty acid desaturase</fullName>
    </submittedName>
</protein>
<gene>
    <name evidence="3" type="ORF">G8D99_13525</name>
</gene>
<name>A0A6G8S7L9_9GAMM</name>
<evidence type="ECO:0000259" key="2">
    <source>
        <dbReference type="Pfam" id="PF00487"/>
    </source>
</evidence>
<dbReference type="Pfam" id="PF00487">
    <property type="entry name" value="FA_desaturase"/>
    <property type="match status" value="1"/>
</dbReference>
<evidence type="ECO:0000313" key="4">
    <source>
        <dbReference type="Proteomes" id="UP000501939"/>
    </source>
</evidence>
<keyword evidence="1" id="KW-1133">Transmembrane helix</keyword>
<dbReference type="Proteomes" id="UP000501939">
    <property type="component" value="Chromosome"/>
</dbReference>
<keyword evidence="1" id="KW-0472">Membrane</keyword>
<organism evidence="3 4">
    <name type="scientific">Acinetobacter lanii</name>
    <dbReference type="NCBI Taxonomy" id="2715163"/>
    <lineage>
        <taxon>Bacteria</taxon>
        <taxon>Pseudomonadati</taxon>
        <taxon>Pseudomonadota</taxon>
        <taxon>Gammaproteobacteria</taxon>
        <taxon>Moraxellales</taxon>
        <taxon>Moraxellaceae</taxon>
        <taxon>Acinetobacter</taxon>
    </lineage>
</organism>
<dbReference type="CDD" id="cd01060">
    <property type="entry name" value="Membrane-FADS-like"/>
    <property type="match status" value="1"/>
</dbReference>
<feature type="domain" description="Fatty acid desaturase" evidence="2">
    <location>
        <begin position="82"/>
        <end position="356"/>
    </location>
</feature>